<reference evidence="2 3" key="1">
    <citation type="submission" date="2014-02" db="EMBL/GenBank/DDBJ databases">
        <title>The small core and large imbalanced accessory genome model reveals a collaborative survival strategy of Sorangium cellulosum strains in nature.</title>
        <authorList>
            <person name="Han K."/>
            <person name="Peng R."/>
            <person name="Blom J."/>
            <person name="Li Y.-Z."/>
        </authorList>
    </citation>
    <scope>NUCLEOTIDE SEQUENCE [LARGE SCALE GENOMIC DNA]</scope>
    <source>
        <strain evidence="2 3">So0008-312</strain>
    </source>
</reference>
<organism evidence="2 3">
    <name type="scientific">Sorangium cellulosum</name>
    <name type="common">Polyangium cellulosum</name>
    <dbReference type="NCBI Taxonomy" id="56"/>
    <lineage>
        <taxon>Bacteria</taxon>
        <taxon>Pseudomonadati</taxon>
        <taxon>Myxococcota</taxon>
        <taxon>Polyangia</taxon>
        <taxon>Polyangiales</taxon>
        <taxon>Polyangiaceae</taxon>
        <taxon>Sorangium</taxon>
    </lineage>
</organism>
<feature type="compositionally biased region" description="Basic residues" evidence="1">
    <location>
        <begin position="1"/>
        <end position="12"/>
    </location>
</feature>
<sequence length="107" mass="11459">MAKKKLSARAARRAGDREAEKLTRDLERLALLEPGHTPGRAIALDAASQVEVAARSIPCPRCRGALRVEDHTAETLEGARLRVAKVACSACGAGRRLYFRLGGPALN</sequence>
<dbReference type="EMBL" id="JEMA01000352">
    <property type="protein sequence ID" value="KYF71195.1"/>
    <property type="molecule type" value="Genomic_DNA"/>
</dbReference>
<comment type="caution">
    <text evidence="2">The sequence shown here is derived from an EMBL/GenBank/DDBJ whole genome shotgun (WGS) entry which is preliminary data.</text>
</comment>
<proteinExistence type="predicted"/>
<gene>
    <name evidence="2" type="ORF">BE15_05365</name>
</gene>
<accession>A0A150QT45</accession>
<dbReference type="Proteomes" id="UP000075260">
    <property type="component" value="Unassembled WGS sequence"/>
</dbReference>
<dbReference type="OrthoDB" id="5522297at2"/>
<evidence type="ECO:0000313" key="2">
    <source>
        <dbReference type="EMBL" id="KYF71195.1"/>
    </source>
</evidence>
<feature type="region of interest" description="Disordered" evidence="1">
    <location>
        <begin position="1"/>
        <end position="20"/>
    </location>
</feature>
<protein>
    <submittedName>
        <fullName evidence="2">Uncharacterized protein</fullName>
    </submittedName>
</protein>
<name>A0A150QT45_SORCE</name>
<evidence type="ECO:0000313" key="3">
    <source>
        <dbReference type="Proteomes" id="UP000075260"/>
    </source>
</evidence>
<evidence type="ECO:0000256" key="1">
    <source>
        <dbReference type="SAM" id="MobiDB-lite"/>
    </source>
</evidence>
<dbReference type="AlphaFoldDB" id="A0A150QT45"/>
<dbReference type="RefSeq" id="WP_061607132.1">
    <property type="nucleotide sequence ID" value="NZ_JEMA01000352.1"/>
</dbReference>